<keyword evidence="7" id="KW-1185">Reference proteome</keyword>
<dbReference type="Proteomes" id="UP001300496">
    <property type="component" value="Unassembled WGS sequence"/>
</dbReference>
<dbReference type="Gene3D" id="1.20.1270.90">
    <property type="entry name" value="AF1782-like"/>
    <property type="match status" value="1"/>
</dbReference>
<dbReference type="Pfam" id="PF07523">
    <property type="entry name" value="Big_3"/>
    <property type="match status" value="1"/>
</dbReference>
<dbReference type="InterPro" id="IPR003610">
    <property type="entry name" value="CBM5/12"/>
</dbReference>
<dbReference type="PANTHER" id="PTHR22925:SF3">
    <property type="entry name" value="GLYCOSYL HYDROLASE FAMILY PROTEIN 43"/>
    <property type="match status" value="1"/>
</dbReference>
<dbReference type="SUPFAM" id="SSF75005">
    <property type="entry name" value="Arabinanase/levansucrase/invertase"/>
    <property type="match status" value="1"/>
</dbReference>
<dbReference type="RefSeq" id="WP_261606831.1">
    <property type="nucleotide sequence ID" value="NZ_JAODOR010000009.1"/>
</dbReference>
<dbReference type="InterPro" id="IPR036573">
    <property type="entry name" value="CBM_sf_5/12"/>
</dbReference>
<sequence length="1045" mass="110053">MTTLTASHIRGKAVIAVLLAAVLVIFGQTPVHAAVTETTSVSFTDTTTVRGTPLKTFYSGTWGKNSTHTWANAGASFEIAFTGETVVLLGRKDVSNGTADVFVDDVKIGTANYQGSKSSTTVEIARFAGLQPGAHVLRVVTVGWINHARVDFTTTVQIDERALLTSAIDGYADADAADFTAVSWAPFAAALSAATAARDDASATDAALAAARTALESAASDRVQISGLRDILDQYRTRVPSAYTAESWASFAAAIAAADSVATDANATAAAVAAAKTTVQNAAAALVVLSEGTAGSIENNQFWLDTDGNPIFSQGGGIFRFGDTYYWYGVQYTASQYYYDNPSRIYNRAGDVDFEAVTAYSSTDLVNWTFENNVATRDTKVNIPTSKNKPGTTYFSDMKTLADSVWIGRLGVAYNENTGKYVLLTQFENPDPNRVDNAGVLFLTGDSPTADFEYGNLQTVLPGVYDNGSGWNKGTGDQTVFTDDDGQDYLVFSYRNGRGRTYVAKISNTDSLSVETATQVFSGAGREGNAMFKLDGQYYVASSDLHGWNTSQTYVVRSLNGEIQGAYSSMYVMPGTEKDYSHVTQSGFFVTVKGTEQDTVIYAGDRWANFAWNGLGYNQWLPLSGTGADVSFNSLSHWTLNATTGTWDVGQNNNYILNPDFAADRIAVTSVTGWTQATDASSSTSAFVSNPGPGADSSRFALRLGSPSAFAGDVHQDNEVPAGIYTLALKANYAGGLDAAQVIVTGADGVEHVLEIPAASGWASASLADIPLPAGTARVAIRAAGTGGQSLTVDGLSLRRQVVDDSALRALSDEVAGLVADDYSATSWAPFVTARDAATAVLGVLSTQAQIDAATATLTSTRDALVSALRSVTVAPGSLLVPLGGTFDPASVVVTGTFADGSTRALTSDEYTVAGFDTATVGARTATVSAAAGLAATDAAAVEVALPIEVLRVWAATQTYNTGEAVIYDGTRWVASWWTKYQKPGDVYGPWQQQITASDGTAVWTASRIFVAGDVVVSGDARYTAKWWTRGQTPGDANGPWRVIG</sequence>
<feature type="signal peptide" evidence="4">
    <location>
        <begin position="1"/>
        <end position="33"/>
    </location>
</feature>
<comment type="similarity">
    <text evidence="1">Belongs to the glycosyl hydrolase 43 family.</text>
</comment>
<reference evidence="6 7" key="1">
    <citation type="journal article" date="2024" name="Int. J. Syst. Evol. Microbiol.">
        <title>Microbacterium memoriense sp. nov., a member of the Actinomycetota from marine beach sediment of the north coast of Portugal.</title>
        <authorList>
            <person name="Santos J.D.N.D."/>
            <person name="Klimek D."/>
            <person name="Calusinska M."/>
            <person name="Lobo-da-Cunha A."/>
            <person name="Catita J."/>
            <person name="Goncalves H."/>
            <person name="Gonzalez I."/>
            <person name="Lage O.M."/>
        </authorList>
    </citation>
    <scope>NUCLEOTIDE SEQUENCE [LARGE SCALE GENOMIC DNA]</scope>
    <source>
        <strain evidence="6 7">PMIC_1C1B</strain>
    </source>
</reference>
<protein>
    <submittedName>
        <fullName evidence="6">Family 43 glycosylhydrolase</fullName>
    </submittedName>
</protein>
<comment type="caution">
    <text evidence="6">The sequence shown here is derived from an EMBL/GenBank/DDBJ whole genome shotgun (WGS) entry which is preliminary data.</text>
</comment>
<dbReference type="Gene3D" id="2.60.40.3630">
    <property type="match status" value="1"/>
</dbReference>
<keyword evidence="3" id="KW-0326">Glycosidase</keyword>
<evidence type="ECO:0000256" key="2">
    <source>
        <dbReference type="ARBA" id="ARBA00022801"/>
    </source>
</evidence>
<evidence type="ECO:0000313" key="7">
    <source>
        <dbReference type="Proteomes" id="UP001300496"/>
    </source>
</evidence>
<dbReference type="SUPFAM" id="SSF51055">
    <property type="entry name" value="Carbohydrate binding domain"/>
    <property type="match status" value="2"/>
</dbReference>
<organism evidence="6 7">
    <name type="scientific">Microbacterium memoriense</name>
    <dbReference type="NCBI Taxonomy" id="2978350"/>
    <lineage>
        <taxon>Bacteria</taxon>
        <taxon>Bacillati</taxon>
        <taxon>Actinomycetota</taxon>
        <taxon>Actinomycetes</taxon>
        <taxon>Micrococcales</taxon>
        <taxon>Microbacteriaceae</taxon>
        <taxon>Microbacterium</taxon>
    </lineage>
</organism>
<evidence type="ECO:0000256" key="1">
    <source>
        <dbReference type="ARBA" id="ARBA00009865"/>
    </source>
</evidence>
<evidence type="ECO:0000259" key="5">
    <source>
        <dbReference type="SMART" id="SM00495"/>
    </source>
</evidence>
<dbReference type="PANTHER" id="PTHR22925">
    <property type="entry name" value="GLYCOSYL HYDROLASE 43 FAMILY MEMBER"/>
    <property type="match status" value="1"/>
</dbReference>
<dbReference type="Pfam" id="PF04616">
    <property type="entry name" value="Glyco_hydro_43"/>
    <property type="match status" value="1"/>
</dbReference>
<dbReference type="CDD" id="cd18823">
    <property type="entry name" value="GH43_RcAra43A-like"/>
    <property type="match status" value="1"/>
</dbReference>
<keyword evidence="2" id="KW-0378">Hydrolase</keyword>
<evidence type="ECO:0000313" key="6">
    <source>
        <dbReference type="EMBL" id="MCT9002296.1"/>
    </source>
</evidence>
<dbReference type="SMART" id="SM00495">
    <property type="entry name" value="ChtBD3"/>
    <property type="match status" value="2"/>
</dbReference>
<dbReference type="CDD" id="cd12215">
    <property type="entry name" value="ChiC_BD"/>
    <property type="match status" value="2"/>
</dbReference>
<feature type="chain" id="PRO_5045446641" evidence="4">
    <location>
        <begin position="34"/>
        <end position="1045"/>
    </location>
</feature>
<evidence type="ECO:0000256" key="4">
    <source>
        <dbReference type="SAM" id="SignalP"/>
    </source>
</evidence>
<dbReference type="InterPro" id="IPR022038">
    <property type="entry name" value="Ig-like_bact"/>
</dbReference>
<dbReference type="Gene3D" id="2.60.120.260">
    <property type="entry name" value="Galactose-binding domain-like"/>
    <property type="match status" value="2"/>
</dbReference>
<gene>
    <name evidence="6" type="ORF">N4R40_07955</name>
</gene>
<keyword evidence="4" id="KW-0732">Signal</keyword>
<dbReference type="InterPro" id="IPR023296">
    <property type="entry name" value="Glyco_hydro_beta-prop_sf"/>
</dbReference>
<dbReference type="Pfam" id="PF07554">
    <property type="entry name" value="FIVAR"/>
    <property type="match status" value="2"/>
</dbReference>
<dbReference type="InterPro" id="IPR006710">
    <property type="entry name" value="Glyco_hydro_43"/>
</dbReference>
<dbReference type="Gene3D" id="1.20.1270.70">
    <property type="entry name" value="Designed single chain three-helix bundle"/>
    <property type="match status" value="2"/>
</dbReference>
<dbReference type="EMBL" id="JAODOR010000009">
    <property type="protein sequence ID" value="MCT9002296.1"/>
    <property type="molecule type" value="Genomic_DNA"/>
</dbReference>
<dbReference type="Gene3D" id="2.10.10.20">
    <property type="entry name" value="Carbohydrate-binding module superfamily 5/12"/>
    <property type="match status" value="2"/>
</dbReference>
<accession>A0ABT2PCG0</accession>
<feature type="domain" description="Chitin-binding type-3" evidence="5">
    <location>
        <begin position="951"/>
        <end position="994"/>
    </location>
</feature>
<name>A0ABT2PCG0_9MICO</name>
<feature type="domain" description="Chitin-binding type-3" evidence="5">
    <location>
        <begin position="1001"/>
        <end position="1044"/>
    </location>
</feature>
<evidence type="ECO:0000256" key="3">
    <source>
        <dbReference type="ARBA" id="ARBA00023295"/>
    </source>
</evidence>
<proteinExistence type="inferred from homology"/>
<dbReference type="Gene3D" id="2.115.10.20">
    <property type="entry name" value="Glycosyl hydrolase domain, family 43"/>
    <property type="match status" value="1"/>
</dbReference>